<dbReference type="EMBL" id="KZ679007">
    <property type="protein sequence ID" value="PSS25081.1"/>
    <property type="molecule type" value="Genomic_DNA"/>
</dbReference>
<evidence type="ECO:0000256" key="1">
    <source>
        <dbReference type="SAM" id="MobiDB-lite"/>
    </source>
</evidence>
<protein>
    <submittedName>
        <fullName evidence="2">Uncharacterized protein</fullName>
    </submittedName>
</protein>
<name>A0A2T3B9S9_AMORE</name>
<keyword evidence="3" id="KW-1185">Reference proteome</keyword>
<feature type="compositionally biased region" description="Low complexity" evidence="1">
    <location>
        <begin position="45"/>
        <end position="55"/>
    </location>
</feature>
<reference evidence="2 3" key="1">
    <citation type="journal article" date="2018" name="New Phytol.">
        <title>Comparative genomics and transcriptomics depict ericoid mycorrhizal fungi as versatile saprotrophs and plant mutualists.</title>
        <authorList>
            <person name="Martino E."/>
            <person name="Morin E."/>
            <person name="Grelet G.A."/>
            <person name="Kuo A."/>
            <person name="Kohler A."/>
            <person name="Daghino S."/>
            <person name="Barry K.W."/>
            <person name="Cichocki N."/>
            <person name="Clum A."/>
            <person name="Dockter R.B."/>
            <person name="Hainaut M."/>
            <person name="Kuo R.C."/>
            <person name="LaButti K."/>
            <person name="Lindahl B.D."/>
            <person name="Lindquist E.A."/>
            <person name="Lipzen A."/>
            <person name="Khouja H.R."/>
            <person name="Magnuson J."/>
            <person name="Murat C."/>
            <person name="Ohm R.A."/>
            <person name="Singer S.W."/>
            <person name="Spatafora J.W."/>
            <person name="Wang M."/>
            <person name="Veneault-Fourrey C."/>
            <person name="Henrissat B."/>
            <person name="Grigoriev I.V."/>
            <person name="Martin F.M."/>
            <person name="Perotto S."/>
        </authorList>
    </citation>
    <scope>NUCLEOTIDE SEQUENCE [LARGE SCALE GENOMIC DNA]</scope>
    <source>
        <strain evidence="2 3">ATCC 22711</strain>
    </source>
</reference>
<dbReference type="GeneID" id="36575381"/>
<proteinExistence type="predicted"/>
<organism evidence="2 3">
    <name type="scientific">Amorphotheca resinae ATCC 22711</name>
    <dbReference type="NCBI Taxonomy" id="857342"/>
    <lineage>
        <taxon>Eukaryota</taxon>
        <taxon>Fungi</taxon>
        <taxon>Dikarya</taxon>
        <taxon>Ascomycota</taxon>
        <taxon>Pezizomycotina</taxon>
        <taxon>Leotiomycetes</taxon>
        <taxon>Helotiales</taxon>
        <taxon>Amorphothecaceae</taxon>
        <taxon>Amorphotheca</taxon>
    </lineage>
</organism>
<dbReference type="AlphaFoldDB" id="A0A2T3B9S9"/>
<feature type="region of interest" description="Disordered" evidence="1">
    <location>
        <begin position="1"/>
        <end position="84"/>
    </location>
</feature>
<evidence type="ECO:0000313" key="2">
    <source>
        <dbReference type="EMBL" id="PSS25081.1"/>
    </source>
</evidence>
<dbReference type="Proteomes" id="UP000241818">
    <property type="component" value="Unassembled WGS sequence"/>
</dbReference>
<feature type="compositionally biased region" description="Basic and acidic residues" evidence="1">
    <location>
        <begin position="8"/>
        <end position="25"/>
    </location>
</feature>
<evidence type="ECO:0000313" key="3">
    <source>
        <dbReference type="Proteomes" id="UP000241818"/>
    </source>
</evidence>
<accession>A0A2T3B9S9</accession>
<gene>
    <name evidence="2" type="ORF">M430DRAFT_39220</name>
</gene>
<dbReference type="RefSeq" id="XP_024723680.1">
    <property type="nucleotide sequence ID" value="XM_024867300.1"/>
</dbReference>
<sequence>MSESNPGKTRETVEGNEERQEDEKQVNAVEETSSNGSKAEESEYEGLGVYLYEESNATTLVESPVRNGDESDRVASPSPSYYYDDSDMSLSPEPFYSRGHSIDCASHTAQPRAKFYCTSNGSIVTIVSTNDVDVWIEEAYLENAIYTPLPESPIPFDIEEEGNGNGGRRRGFFACFFKSCFRILF</sequence>
<dbReference type="InParanoid" id="A0A2T3B9S9"/>